<comment type="caution">
    <text evidence="3">The sequence shown here is derived from an EMBL/GenBank/DDBJ whole genome shotgun (WGS) entry which is preliminary data.</text>
</comment>
<dbReference type="GO" id="GO:0016301">
    <property type="term" value="F:kinase activity"/>
    <property type="evidence" value="ECO:0007669"/>
    <property type="project" value="UniProtKB-KW"/>
</dbReference>
<dbReference type="Proteomes" id="UP000243498">
    <property type="component" value="Unassembled WGS sequence"/>
</dbReference>
<dbReference type="STRING" id="1081105.A0A162JFJ9"/>
<feature type="region of interest" description="Disordered" evidence="1">
    <location>
        <begin position="431"/>
        <end position="476"/>
    </location>
</feature>
<sequence>MAHLTQDELATVEANPVGSSLDEVRQALRDAESEVTNASSDDSPNTPGRPRLFLAALGKLFSILSESDVTLMLASRTGRDVLLCDLTIVRIRLQKGDIDYNLFHPLSQLVIKKAPAVDIWTSVVAVVLVISNTAPPPNLAASFGTPVTHSSVSQQGLEQTRRNLEEIRYCTHRAVGGFHKKNISKTKDGPDELDESGKVLVATTARRMRDGVDSLVRLQKTRFANGFLISKRSCWQAKVKLKTGTESNATHIWEDVLVVGELKESDQKTNGLWLHIASSVRNVFATQPRRRFVHAFTLTGSEMENWVFDRSGPYSGTVFDIHKDPEKFIQVLCVTDYSSVVKFSWTSSLRPPEADLLKKAHERGVKGLANLIAYHEEITSISTLREDLIFSTPHKFRGLPRSTTSSFSYSHAPWSHSSSLFPGVSVASNGSKRKPLGVGSHASKRSRSTSLLPGTERGENAVGYKDKPRSTMSNSV</sequence>
<keyword evidence="3" id="KW-0418">Kinase</keyword>
<dbReference type="InterPro" id="IPR040976">
    <property type="entry name" value="Pkinase_fungal"/>
</dbReference>
<feature type="compositionally biased region" description="Basic and acidic residues" evidence="1">
    <location>
        <begin position="456"/>
        <end position="469"/>
    </location>
</feature>
<gene>
    <name evidence="3" type="ORF">NOR_04183</name>
</gene>
<dbReference type="EMBL" id="AZHC01000011">
    <property type="protein sequence ID" value="OAA43608.1"/>
    <property type="molecule type" value="Genomic_DNA"/>
</dbReference>
<reference evidence="3 4" key="1">
    <citation type="journal article" date="2016" name="Genome Biol. Evol.">
        <title>Divergent and convergent evolution of fungal pathogenicity.</title>
        <authorList>
            <person name="Shang Y."/>
            <person name="Xiao G."/>
            <person name="Zheng P."/>
            <person name="Cen K."/>
            <person name="Zhan S."/>
            <person name="Wang C."/>
        </authorList>
    </citation>
    <scope>NUCLEOTIDE SEQUENCE [LARGE SCALE GENOMIC DNA]</scope>
    <source>
        <strain evidence="3 4">RCEF 4871</strain>
    </source>
</reference>
<dbReference type="Pfam" id="PF17667">
    <property type="entry name" value="Pkinase_fungal"/>
    <property type="match status" value="2"/>
</dbReference>
<dbReference type="OrthoDB" id="5584477at2759"/>
<dbReference type="OMA" id="NATHIWE"/>
<evidence type="ECO:0000259" key="2">
    <source>
        <dbReference type="Pfam" id="PF17667"/>
    </source>
</evidence>
<organism evidence="3 4">
    <name type="scientific">Metarhizium rileyi (strain RCEF 4871)</name>
    <name type="common">Nomuraea rileyi</name>
    <dbReference type="NCBI Taxonomy" id="1649241"/>
    <lineage>
        <taxon>Eukaryota</taxon>
        <taxon>Fungi</taxon>
        <taxon>Dikarya</taxon>
        <taxon>Ascomycota</taxon>
        <taxon>Pezizomycotina</taxon>
        <taxon>Sordariomycetes</taxon>
        <taxon>Hypocreomycetidae</taxon>
        <taxon>Hypocreales</taxon>
        <taxon>Clavicipitaceae</taxon>
        <taxon>Metarhizium</taxon>
    </lineage>
</organism>
<feature type="domain" description="Fungal-type protein kinase" evidence="2">
    <location>
        <begin position="245"/>
        <end position="333"/>
    </location>
</feature>
<evidence type="ECO:0000313" key="3">
    <source>
        <dbReference type="EMBL" id="OAA43608.1"/>
    </source>
</evidence>
<evidence type="ECO:0000313" key="4">
    <source>
        <dbReference type="Proteomes" id="UP000243498"/>
    </source>
</evidence>
<accession>A0A162JFJ9</accession>
<feature type="domain" description="Fungal-type protein kinase" evidence="2">
    <location>
        <begin position="338"/>
        <end position="426"/>
    </location>
</feature>
<keyword evidence="3" id="KW-0808">Transferase</keyword>
<name>A0A162JFJ9_METRR</name>
<protein>
    <submittedName>
        <fullName evidence="3">Serine/threonine-protein kinase Sgk2</fullName>
    </submittedName>
</protein>
<evidence type="ECO:0000256" key="1">
    <source>
        <dbReference type="SAM" id="MobiDB-lite"/>
    </source>
</evidence>
<keyword evidence="4" id="KW-1185">Reference proteome</keyword>
<dbReference type="PANTHER" id="PTHR38248:SF2">
    <property type="entry name" value="FUNK1 11"/>
    <property type="match status" value="1"/>
</dbReference>
<dbReference type="AlphaFoldDB" id="A0A162JFJ9"/>
<dbReference type="PANTHER" id="PTHR38248">
    <property type="entry name" value="FUNK1 6"/>
    <property type="match status" value="1"/>
</dbReference>
<proteinExistence type="predicted"/>